<dbReference type="GO" id="GO:0106274">
    <property type="term" value="F:NAD+-protein-arginine ADP-ribosyltransferase activity"/>
    <property type="evidence" value="ECO:0007669"/>
    <property type="project" value="UniProtKB-EC"/>
</dbReference>
<evidence type="ECO:0000256" key="11">
    <source>
        <dbReference type="RuleBase" id="RU361228"/>
    </source>
</evidence>
<keyword evidence="3" id="KW-0964">Secreted</keyword>
<accession>A0A8C7H520</accession>
<organism evidence="12 13">
    <name type="scientific">Oncorhynchus kisutch</name>
    <name type="common">Coho salmon</name>
    <name type="synonym">Salmo kisutch</name>
    <dbReference type="NCBI Taxonomy" id="8019"/>
    <lineage>
        <taxon>Eukaryota</taxon>
        <taxon>Metazoa</taxon>
        <taxon>Chordata</taxon>
        <taxon>Craniata</taxon>
        <taxon>Vertebrata</taxon>
        <taxon>Euteleostomi</taxon>
        <taxon>Actinopterygii</taxon>
        <taxon>Neopterygii</taxon>
        <taxon>Teleostei</taxon>
        <taxon>Protacanthopterygii</taxon>
        <taxon>Salmoniformes</taxon>
        <taxon>Salmonidae</taxon>
        <taxon>Salmoninae</taxon>
        <taxon>Oncorhynchus</taxon>
    </lineage>
</organism>
<dbReference type="EC" id="2.4.2.31" evidence="11"/>
<dbReference type="InterPro" id="IPR050999">
    <property type="entry name" value="ADP-ribosyltransferase_ARG"/>
</dbReference>
<feature type="signal peptide" evidence="11">
    <location>
        <begin position="1"/>
        <end position="24"/>
    </location>
</feature>
<dbReference type="SUPFAM" id="SSF56399">
    <property type="entry name" value="ADP-ribosylation"/>
    <property type="match status" value="1"/>
</dbReference>
<keyword evidence="8 11" id="KW-0521">NADP</keyword>
<keyword evidence="6 11" id="KW-0808">Transferase</keyword>
<reference evidence="12" key="2">
    <citation type="submission" date="2025-09" db="UniProtKB">
        <authorList>
            <consortium name="Ensembl"/>
        </authorList>
    </citation>
    <scope>IDENTIFICATION</scope>
</reference>
<dbReference type="GO" id="GO:0005576">
    <property type="term" value="C:extracellular region"/>
    <property type="evidence" value="ECO:0007669"/>
    <property type="project" value="UniProtKB-SubCell"/>
</dbReference>
<evidence type="ECO:0000256" key="3">
    <source>
        <dbReference type="ARBA" id="ARBA00022525"/>
    </source>
</evidence>
<evidence type="ECO:0000256" key="8">
    <source>
        <dbReference type="ARBA" id="ARBA00022857"/>
    </source>
</evidence>
<dbReference type="GO" id="GO:0016779">
    <property type="term" value="F:nucleotidyltransferase activity"/>
    <property type="evidence" value="ECO:0007669"/>
    <property type="project" value="UniProtKB-KW"/>
</dbReference>
<reference evidence="12" key="1">
    <citation type="submission" date="2025-08" db="UniProtKB">
        <authorList>
            <consortium name="Ensembl"/>
        </authorList>
    </citation>
    <scope>IDENTIFICATION</scope>
</reference>
<dbReference type="Gene3D" id="3.90.176.10">
    <property type="entry name" value="Toxin ADP-ribosyltransferase, Chain A, domain 1"/>
    <property type="match status" value="1"/>
</dbReference>
<evidence type="ECO:0000256" key="6">
    <source>
        <dbReference type="ARBA" id="ARBA00022679"/>
    </source>
</evidence>
<dbReference type="Pfam" id="PF01129">
    <property type="entry name" value="ART"/>
    <property type="match status" value="1"/>
</dbReference>
<feature type="chain" id="PRO_5034767286" description="NAD(P)(+)--arginine ADP-ribosyltransferase" evidence="11">
    <location>
        <begin position="25"/>
        <end position="267"/>
    </location>
</feature>
<dbReference type="PANTHER" id="PTHR10339:SF25">
    <property type="entry name" value="SECRETED EXOENZYME S"/>
    <property type="match status" value="1"/>
</dbReference>
<sequence>MGRDNILTFAVLCVFHVWTLGVEATMVRGSLNLEHGTRRLLLEVIPLDMVPDSVDDMYNGCTEQMYNKVQKEYLEHEISKVGIFKQAWVKAERCAKYGKQRLQKHKSKLSVLTQGVKLRCTQCSTKQSGRVEQSTQPPSSSTPHFLLTDAIRLLKENQQGCHTTYWRTNMEFAGEVNQLIRFGFFASSSLDKRISQSFGEKSCFEIKTCAGAHLKSYPVLGEQEVLIPPVEMFKITKKEKVQNVLKCKSLFKLESVGFQNNLNCKAV</sequence>
<evidence type="ECO:0000256" key="10">
    <source>
        <dbReference type="ARBA" id="ARBA00047597"/>
    </source>
</evidence>
<name>A0A8C7H520_ONCKI</name>
<keyword evidence="4" id="KW-0800">Toxin</keyword>
<comment type="subcellular location">
    <subcellularLocation>
        <location evidence="1">Secreted</location>
    </subcellularLocation>
</comment>
<dbReference type="Ensembl" id="ENSOKIT00005053342.1">
    <property type="protein sequence ID" value="ENSOKIP00005050528.1"/>
    <property type="gene ID" value="ENSOKIG00005021266.1"/>
</dbReference>
<dbReference type="AlphaFoldDB" id="A0A8C7H520"/>
<keyword evidence="5 11" id="KW-0328">Glycosyltransferase</keyword>
<keyword evidence="11" id="KW-0520">NAD</keyword>
<dbReference type="PANTHER" id="PTHR10339">
    <property type="entry name" value="ADP-RIBOSYLTRANSFERASE"/>
    <property type="match status" value="1"/>
</dbReference>
<evidence type="ECO:0000256" key="5">
    <source>
        <dbReference type="ARBA" id="ARBA00022676"/>
    </source>
</evidence>
<keyword evidence="9" id="KW-0843">Virulence</keyword>
<keyword evidence="7" id="KW-0548">Nucleotidyltransferase</keyword>
<evidence type="ECO:0000256" key="7">
    <source>
        <dbReference type="ARBA" id="ARBA00022695"/>
    </source>
</evidence>
<dbReference type="Proteomes" id="UP000694557">
    <property type="component" value="Unassembled WGS sequence"/>
</dbReference>
<dbReference type="GO" id="GO:0003950">
    <property type="term" value="F:NAD+ poly-ADP-ribosyltransferase activity"/>
    <property type="evidence" value="ECO:0007669"/>
    <property type="project" value="TreeGrafter"/>
</dbReference>
<comment type="catalytic activity">
    <reaction evidence="10 11">
        <text>L-arginyl-[protein] + NAD(+) = N(omega)-(ADP-D-ribosyl)-L-arginyl-[protein] + nicotinamide + H(+)</text>
        <dbReference type="Rhea" id="RHEA:19149"/>
        <dbReference type="Rhea" id="RHEA-COMP:10532"/>
        <dbReference type="Rhea" id="RHEA-COMP:15087"/>
        <dbReference type="ChEBI" id="CHEBI:15378"/>
        <dbReference type="ChEBI" id="CHEBI:17154"/>
        <dbReference type="ChEBI" id="CHEBI:29965"/>
        <dbReference type="ChEBI" id="CHEBI:57540"/>
        <dbReference type="ChEBI" id="CHEBI:142554"/>
        <dbReference type="EC" id="2.4.2.31"/>
    </reaction>
</comment>
<keyword evidence="13" id="KW-1185">Reference proteome</keyword>
<evidence type="ECO:0000256" key="9">
    <source>
        <dbReference type="ARBA" id="ARBA00023026"/>
    </source>
</evidence>
<comment type="similarity">
    <text evidence="2 11">Belongs to the Arg-specific ADP-ribosyltransferase family.</text>
</comment>
<proteinExistence type="inferred from homology"/>
<dbReference type="PRINTS" id="PR00970">
    <property type="entry name" value="RIBTRNSFRASE"/>
</dbReference>
<dbReference type="PROSITE" id="PS51996">
    <property type="entry name" value="TR_MART"/>
    <property type="match status" value="1"/>
</dbReference>
<evidence type="ECO:0000313" key="13">
    <source>
        <dbReference type="Proteomes" id="UP000694557"/>
    </source>
</evidence>
<protein>
    <recommendedName>
        <fullName evidence="11">NAD(P)(+)--arginine ADP-ribosyltransferase</fullName>
        <ecNumber evidence="11">2.4.2.31</ecNumber>
    </recommendedName>
    <alternativeName>
        <fullName evidence="11">Mono(ADP-ribosyl)transferase</fullName>
    </alternativeName>
</protein>
<keyword evidence="11" id="KW-0732">Signal</keyword>
<dbReference type="GO" id="GO:0090729">
    <property type="term" value="F:toxin activity"/>
    <property type="evidence" value="ECO:0007669"/>
    <property type="project" value="UniProtKB-KW"/>
</dbReference>
<dbReference type="GeneTree" id="ENSGT01030000234601"/>
<evidence type="ECO:0000256" key="2">
    <source>
        <dbReference type="ARBA" id="ARBA00009558"/>
    </source>
</evidence>
<evidence type="ECO:0000256" key="1">
    <source>
        <dbReference type="ARBA" id="ARBA00004613"/>
    </source>
</evidence>
<dbReference type="InterPro" id="IPR000768">
    <property type="entry name" value="ART"/>
</dbReference>
<evidence type="ECO:0000313" key="12">
    <source>
        <dbReference type="Ensembl" id="ENSOKIP00005050528.1"/>
    </source>
</evidence>
<evidence type="ECO:0000256" key="4">
    <source>
        <dbReference type="ARBA" id="ARBA00022656"/>
    </source>
</evidence>